<dbReference type="Proteomes" id="UP000326924">
    <property type="component" value="Unassembled WGS sequence"/>
</dbReference>
<feature type="compositionally biased region" description="Basic and acidic residues" evidence="2">
    <location>
        <begin position="256"/>
        <end position="266"/>
    </location>
</feature>
<feature type="compositionally biased region" description="Low complexity" evidence="2">
    <location>
        <begin position="424"/>
        <end position="454"/>
    </location>
</feature>
<evidence type="ECO:0000256" key="1">
    <source>
        <dbReference type="ARBA" id="ARBA00006854"/>
    </source>
</evidence>
<dbReference type="AlphaFoldDB" id="A0A5J5ESV2"/>
<accession>A0A5J5ESV2</accession>
<feature type="region of interest" description="Disordered" evidence="2">
    <location>
        <begin position="500"/>
        <end position="529"/>
    </location>
</feature>
<feature type="region of interest" description="Disordered" evidence="2">
    <location>
        <begin position="37"/>
        <end position="455"/>
    </location>
</feature>
<protein>
    <submittedName>
        <fullName evidence="4">Wings apart-like protein regulation of heterochromatin-domain-containing protein</fullName>
    </submittedName>
</protein>
<evidence type="ECO:0000313" key="4">
    <source>
        <dbReference type="EMBL" id="KAA8901574.1"/>
    </source>
</evidence>
<dbReference type="PANTHER" id="PTHR22100:SF13">
    <property type="entry name" value="WINGS APART-LIKE PROTEIN HOMOLOG"/>
    <property type="match status" value="1"/>
</dbReference>
<dbReference type="InterPro" id="IPR022771">
    <property type="entry name" value="WAPL_C"/>
</dbReference>
<dbReference type="InParanoid" id="A0A5J5ESV2"/>
<comment type="caution">
    <text evidence="4">The sequence shown here is derived from an EMBL/GenBank/DDBJ whole genome shotgun (WGS) entry which is preliminary data.</text>
</comment>
<feature type="domain" description="Wings apart-like protein C-terminal" evidence="3">
    <location>
        <begin position="536"/>
        <end position="869"/>
    </location>
</feature>
<feature type="compositionally biased region" description="Low complexity" evidence="2">
    <location>
        <begin position="229"/>
        <end position="238"/>
    </location>
</feature>
<dbReference type="EMBL" id="VXIS01000143">
    <property type="protein sequence ID" value="KAA8901574.1"/>
    <property type="molecule type" value="Genomic_DNA"/>
</dbReference>
<dbReference type="OrthoDB" id="78088at2759"/>
<feature type="compositionally biased region" description="Polar residues" evidence="2">
    <location>
        <begin position="39"/>
        <end position="48"/>
    </location>
</feature>
<feature type="compositionally biased region" description="Basic residues" evidence="2">
    <location>
        <begin position="394"/>
        <end position="404"/>
    </location>
</feature>
<dbReference type="PANTHER" id="PTHR22100">
    <property type="entry name" value="WINGS APART-LIKE PROTEIN HOMOLOG"/>
    <property type="match status" value="1"/>
</dbReference>
<evidence type="ECO:0000259" key="3">
    <source>
        <dbReference type="Pfam" id="PF07814"/>
    </source>
</evidence>
<dbReference type="InterPro" id="IPR011989">
    <property type="entry name" value="ARM-like"/>
</dbReference>
<gene>
    <name evidence="4" type="ORF">FN846DRAFT_920464</name>
</gene>
<feature type="compositionally biased region" description="Basic and acidic residues" evidence="2">
    <location>
        <begin position="66"/>
        <end position="85"/>
    </location>
</feature>
<feature type="compositionally biased region" description="Polar residues" evidence="2">
    <location>
        <begin position="291"/>
        <end position="311"/>
    </location>
</feature>
<sequence length="1014" mass="111995">MDPSNWKKRLSIKNTYGKSTHKRISLTQHDDIFVKRDASTNSSSSMNTVKKAGDASTVAAALIHTSKPDKKDGQDKKDSQEKKDVQGQLPHDAPIAAATSSAARARKARKLSPSTILQDEDSTDKAAAAQLQQEQQEAARDELRLYDMPCDSQEDSEPVSKYSSKRKRVPSKSTSKPTGTAAKARAIPTAEQHNKAPPTSKPSRASWVKPDKPTGPKPSKSTITITGKPPTNSNSPTPTEKRKAPAAADTSALAKHSFETSAEKESVPPGPSSVTPLQSKRPISKPKASGKSPTPSVQQAVTPGSAQNRASAPQAPKGKVDKPPPPPQPKRSIPGSQKSIPEAMRPEKNVIEKPKAAERSKTGTKTVTSLPIDERITPSARPRKRLIDALQAKSGRRSRRRKSTSPKDSIQEGFNTGSIFQLGSSYHRSPSPPQSRSIIESQNISESQQSTSQEVKITIQRQFGNPTGAGGPRITYGRERSYKADESIGSLEAFLLNMPALPGPKSTKPKRRILEHHPKPPNDEAEEGNNRGEIISSHELRVSGEHCRFLDDIEEFFSDIEGTGSLDIRCSGYFWLAKKLNDRIFSQKFRSSSFDERLLSRMDQPTDEVICFALSHHVLTLLRYDTTPRIMLHVYRNGVISMLAKMLCDSRDIALIAKDKPIWGVDEFRQLVAKSEAFSGKPTTVISPQIMALKVLDKLIRDTRARGSVDEILSTDVLHGLVDLVTSFSKKPQYPKVFETHGLQLLKLPLSILEAYSMGGYGSLDSQVSENDLALLGNLVPAILGWTCEEDLGAVLFLLLRLLINVTHNRPVACEQLAASRLIVNLVALCKEKFEKLDGVLEEQDRLLSVDLLILSLALMFNLSEFSSTARNVFDDRVVYSIEGNPYAIDVLLDIFLDRLKRVSEAESIQESQKNVAFGYLAVLLGRLCQEAPMRYKAFGKFPDSNLKCLMGAIGEFVAHHRKVDQTILGSEDGEYEYQYQEEPNQFTARLEKEDPNQFTARLENVMVQLRAFI</sequence>
<keyword evidence="5" id="KW-1185">Reference proteome</keyword>
<dbReference type="InterPro" id="IPR039874">
    <property type="entry name" value="WAPL"/>
</dbReference>
<feature type="compositionally biased region" description="Basic and acidic residues" evidence="2">
    <location>
        <begin position="344"/>
        <end position="361"/>
    </location>
</feature>
<comment type="similarity">
    <text evidence="1">Belongs to the WAPL family.</text>
</comment>
<feature type="compositionally biased region" description="Polar residues" evidence="2">
    <location>
        <begin position="412"/>
        <end position="423"/>
    </location>
</feature>
<reference evidence="4 5" key="1">
    <citation type="submission" date="2019-09" db="EMBL/GenBank/DDBJ databases">
        <title>Draft genome of the ectomycorrhizal ascomycete Sphaerosporella brunnea.</title>
        <authorList>
            <consortium name="DOE Joint Genome Institute"/>
            <person name="Benucci G.M."/>
            <person name="Marozzi G."/>
            <person name="Antonielli L."/>
            <person name="Sanchez S."/>
            <person name="Marco P."/>
            <person name="Wang X."/>
            <person name="Falini L.B."/>
            <person name="Barry K."/>
            <person name="Haridas S."/>
            <person name="Lipzen A."/>
            <person name="Labutti K."/>
            <person name="Grigoriev I.V."/>
            <person name="Murat C."/>
            <person name="Martin F."/>
            <person name="Albertini E."/>
            <person name="Donnini D."/>
            <person name="Bonito G."/>
        </authorList>
    </citation>
    <scope>NUCLEOTIDE SEQUENCE [LARGE SCALE GENOMIC DNA]</scope>
    <source>
        <strain evidence="4 5">Sb_GMNB300</strain>
    </source>
</reference>
<evidence type="ECO:0000256" key="2">
    <source>
        <dbReference type="SAM" id="MobiDB-lite"/>
    </source>
</evidence>
<evidence type="ECO:0000313" key="5">
    <source>
        <dbReference type="Proteomes" id="UP000326924"/>
    </source>
</evidence>
<organism evidence="4 5">
    <name type="scientific">Sphaerosporella brunnea</name>
    <dbReference type="NCBI Taxonomy" id="1250544"/>
    <lineage>
        <taxon>Eukaryota</taxon>
        <taxon>Fungi</taxon>
        <taxon>Dikarya</taxon>
        <taxon>Ascomycota</taxon>
        <taxon>Pezizomycotina</taxon>
        <taxon>Pezizomycetes</taxon>
        <taxon>Pezizales</taxon>
        <taxon>Pyronemataceae</taxon>
        <taxon>Sphaerosporella</taxon>
    </lineage>
</organism>
<feature type="compositionally biased region" description="Low complexity" evidence="2">
    <location>
        <begin position="126"/>
        <end position="136"/>
    </location>
</feature>
<proteinExistence type="inferred from homology"/>
<name>A0A5J5ESV2_9PEZI</name>
<dbReference type="Gene3D" id="1.25.10.10">
    <property type="entry name" value="Leucine-rich Repeat Variant"/>
    <property type="match status" value="1"/>
</dbReference>
<dbReference type="Pfam" id="PF07814">
    <property type="entry name" value="WAPL"/>
    <property type="match status" value="1"/>
</dbReference>